<accession>A0AAD7R1S7</accession>
<sequence>IIVDLKSCHQTIRSRDSRCHMLPDLLSTLLILVEMWLVSVVIRPEDLLSWLHNVSVGNTDVVQYGATSDDLRRKAGLLSIPPTMQDDTAHNGNIPQPALCSLSCLSVTPIYEPSQTDSWGCRTEYSPLAAAELRTEVLNVVLPRTPEEQRNVFVLDFPPCLNFDVALQDLLRQEFHHVAARMETGEDDRGCNGAEDFSQDITTCQKSLQKRL</sequence>
<protein>
    <submittedName>
        <fullName evidence="1">Uncharacterized protein</fullName>
    </submittedName>
</protein>
<dbReference type="AlphaFoldDB" id="A0AAD7R1S7"/>
<proteinExistence type="predicted"/>
<comment type="caution">
    <text evidence="1">The sequence shown here is derived from an EMBL/GenBank/DDBJ whole genome shotgun (WGS) entry which is preliminary data.</text>
</comment>
<organism evidence="1 2">
    <name type="scientific">Aldrovandia affinis</name>
    <dbReference type="NCBI Taxonomy" id="143900"/>
    <lineage>
        <taxon>Eukaryota</taxon>
        <taxon>Metazoa</taxon>
        <taxon>Chordata</taxon>
        <taxon>Craniata</taxon>
        <taxon>Vertebrata</taxon>
        <taxon>Euteleostomi</taxon>
        <taxon>Actinopterygii</taxon>
        <taxon>Neopterygii</taxon>
        <taxon>Teleostei</taxon>
        <taxon>Notacanthiformes</taxon>
        <taxon>Halosauridae</taxon>
        <taxon>Aldrovandia</taxon>
    </lineage>
</organism>
<gene>
    <name evidence="1" type="ORF">AAFF_G00109110</name>
</gene>
<evidence type="ECO:0000313" key="1">
    <source>
        <dbReference type="EMBL" id="KAJ8353097.1"/>
    </source>
</evidence>
<dbReference type="EMBL" id="JAINUG010001716">
    <property type="protein sequence ID" value="KAJ8353097.1"/>
    <property type="molecule type" value="Genomic_DNA"/>
</dbReference>
<name>A0AAD7R1S7_9TELE</name>
<dbReference type="Proteomes" id="UP001221898">
    <property type="component" value="Unassembled WGS sequence"/>
</dbReference>
<reference evidence="1" key="1">
    <citation type="journal article" date="2023" name="Science">
        <title>Genome structures resolve the early diversification of teleost fishes.</title>
        <authorList>
            <person name="Parey E."/>
            <person name="Louis A."/>
            <person name="Montfort J."/>
            <person name="Bouchez O."/>
            <person name="Roques C."/>
            <person name="Iampietro C."/>
            <person name="Lluch J."/>
            <person name="Castinel A."/>
            <person name="Donnadieu C."/>
            <person name="Desvignes T."/>
            <person name="Floi Bucao C."/>
            <person name="Jouanno E."/>
            <person name="Wen M."/>
            <person name="Mejri S."/>
            <person name="Dirks R."/>
            <person name="Jansen H."/>
            <person name="Henkel C."/>
            <person name="Chen W.J."/>
            <person name="Zahm M."/>
            <person name="Cabau C."/>
            <person name="Klopp C."/>
            <person name="Thompson A.W."/>
            <person name="Robinson-Rechavi M."/>
            <person name="Braasch I."/>
            <person name="Lecointre G."/>
            <person name="Bobe J."/>
            <person name="Postlethwait J.H."/>
            <person name="Berthelot C."/>
            <person name="Roest Crollius H."/>
            <person name="Guiguen Y."/>
        </authorList>
    </citation>
    <scope>NUCLEOTIDE SEQUENCE</scope>
    <source>
        <strain evidence="1">NC1722</strain>
    </source>
</reference>
<evidence type="ECO:0000313" key="2">
    <source>
        <dbReference type="Proteomes" id="UP001221898"/>
    </source>
</evidence>
<keyword evidence="2" id="KW-1185">Reference proteome</keyword>
<feature type="non-terminal residue" evidence="1">
    <location>
        <position position="1"/>
    </location>
</feature>